<dbReference type="Gene3D" id="3.90.320.10">
    <property type="match status" value="1"/>
</dbReference>
<accession>A0A0F8WZ38</accession>
<gene>
    <name evidence="1" type="ORF">LCGC14_3007330</name>
</gene>
<dbReference type="InterPro" id="IPR011604">
    <property type="entry name" value="PDDEXK-like_dom_sf"/>
</dbReference>
<protein>
    <recommendedName>
        <fullName evidence="2">PD-(D/E)XK endonuclease-like domain-containing protein</fullName>
    </recommendedName>
</protein>
<sequence length="250" mass="29081">TLWIDGEPQVEVKFHVRLPFLAKDGHPIIYQGTIDRICFDRFGLLWLLDYKTAKTIQTGHLETDTQVSSYCWAGASLFEQPIAGLIYQQHKKTLPEPPRWLQSGRFSCNKDQRTTRHLYKEGLIRLYGDVSAAPNENIIFLNWLTEKETEFGDGFIQRDFAKRNDHQHQAEGTKICLEAAEMVDPDLALYPNSTRDCSWDCTFYQACVSMDDGSDWEFEIENTTKKRPSQEESWRNHLKWPETVDLSQVQ</sequence>
<reference evidence="1" key="1">
    <citation type="journal article" date="2015" name="Nature">
        <title>Complex archaea that bridge the gap between prokaryotes and eukaryotes.</title>
        <authorList>
            <person name="Spang A."/>
            <person name="Saw J.H."/>
            <person name="Jorgensen S.L."/>
            <person name="Zaremba-Niedzwiedzka K."/>
            <person name="Martijn J."/>
            <person name="Lind A.E."/>
            <person name="van Eijk R."/>
            <person name="Schleper C."/>
            <person name="Guy L."/>
            <person name="Ettema T.J."/>
        </authorList>
    </citation>
    <scope>NUCLEOTIDE SEQUENCE</scope>
</reference>
<evidence type="ECO:0008006" key="2">
    <source>
        <dbReference type="Google" id="ProtNLM"/>
    </source>
</evidence>
<dbReference type="AlphaFoldDB" id="A0A0F8WZ38"/>
<comment type="caution">
    <text evidence="1">The sequence shown here is derived from an EMBL/GenBank/DDBJ whole genome shotgun (WGS) entry which is preliminary data.</text>
</comment>
<name>A0A0F8WZ38_9ZZZZ</name>
<organism evidence="1">
    <name type="scientific">marine sediment metagenome</name>
    <dbReference type="NCBI Taxonomy" id="412755"/>
    <lineage>
        <taxon>unclassified sequences</taxon>
        <taxon>metagenomes</taxon>
        <taxon>ecological metagenomes</taxon>
    </lineage>
</organism>
<feature type="non-terminal residue" evidence="1">
    <location>
        <position position="1"/>
    </location>
</feature>
<evidence type="ECO:0000313" key="1">
    <source>
        <dbReference type="EMBL" id="KKK62137.1"/>
    </source>
</evidence>
<dbReference type="EMBL" id="LAZR01062143">
    <property type="protein sequence ID" value="KKK62137.1"/>
    <property type="molecule type" value="Genomic_DNA"/>
</dbReference>
<proteinExistence type="predicted"/>